<evidence type="ECO:0000256" key="1">
    <source>
        <dbReference type="ARBA" id="ARBA00004442"/>
    </source>
</evidence>
<dbReference type="GO" id="GO:1990281">
    <property type="term" value="C:efflux pump complex"/>
    <property type="evidence" value="ECO:0007669"/>
    <property type="project" value="TreeGrafter"/>
</dbReference>
<dbReference type="SUPFAM" id="SSF56954">
    <property type="entry name" value="Outer membrane efflux proteins (OEP)"/>
    <property type="match status" value="1"/>
</dbReference>
<dbReference type="InterPro" id="IPR051906">
    <property type="entry name" value="TolC-like"/>
</dbReference>
<evidence type="ECO:0000256" key="6">
    <source>
        <dbReference type="SAM" id="SignalP"/>
    </source>
</evidence>
<dbReference type="GO" id="GO:0015288">
    <property type="term" value="F:porin activity"/>
    <property type="evidence" value="ECO:0007669"/>
    <property type="project" value="TreeGrafter"/>
</dbReference>
<gene>
    <name evidence="7" type="ORF">EAH81_17840</name>
</gene>
<keyword evidence="5" id="KW-0998">Cell outer membrane</keyword>
<reference evidence="7 8" key="1">
    <citation type="journal article" date="2019" name="Environ. Microbiol.">
        <title>Species interactions and distinct microbial communities in high Arctic permafrost affected cryosols are associated with the CH4 and CO2 gas fluxes.</title>
        <authorList>
            <person name="Altshuler I."/>
            <person name="Hamel J."/>
            <person name="Turney S."/>
            <person name="Magnuson E."/>
            <person name="Levesque R."/>
            <person name="Greer C."/>
            <person name="Whyte L.G."/>
        </authorList>
    </citation>
    <scope>NUCLEOTIDE SEQUENCE [LARGE SCALE GENOMIC DNA]</scope>
    <source>
        <strain evidence="7 8">42</strain>
    </source>
</reference>
<evidence type="ECO:0000256" key="2">
    <source>
        <dbReference type="ARBA" id="ARBA00022452"/>
    </source>
</evidence>
<dbReference type="EMBL" id="RCZH01000012">
    <property type="protein sequence ID" value="TPG37794.1"/>
    <property type="molecule type" value="Genomic_DNA"/>
</dbReference>
<evidence type="ECO:0000313" key="8">
    <source>
        <dbReference type="Proteomes" id="UP000319700"/>
    </source>
</evidence>
<comment type="subcellular location">
    <subcellularLocation>
        <location evidence="1">Cell outer membrane</location>
    </subcellularLocation>
</comment>
<evidence type="ECO:0000256" key="4">
    <source>
        <dbReference type="ARBA" id="ARBA00023136"/>
    </source>
</evidence>
<evidence type="ECO:0000256" key="5">
    <source>
        <dbReference type="ARBA" id="ARBA00023237"/>
    </source>
</evidence>
<dbReference type="PANTHER" id="PTHR30026">
    <property type="entry name" value="OUTER MEMBRANE PROTEIN TOLC"/>
    <property type="match status" value="1"/>
</dbReference>
<comment type="caution">
    <text evidence="7">The sequence shown here is derived from an EMBL/GenBank/DDBJ whole genome shotgun (WGS) entry which is preliminary data.</text>
</comment>
<accession>A0A502EL05</accession>
<feature type="signal peptide" evidence="6">
    <location>
        <begin position="1"/>
        <end position="27"/>
    </location>
</feature>
<keyword evidence="8" id="KW-1185">Reference proteome</keyword>
<dbReference type="Gene3D" id="1.20.1600.10">
    <property type="entry name" value="Outer membrane efflux proteins (OEP)"/>
    <property type="match status" value="1"/>
</dbReference>
<dbReference type="PANTHER" id="PTHR30026:SF20">
    <property type="entry name" value="OUTER MEMBRANE PROTEIN TOLC"/>
    <property type="match status" value="1"/>
</dbReference>
<name>A0A502EL05_9FLAO</name>
<keyword evidence="2" id="KW-1134">Transmembrane beta strand</keyword>
<keyword evidence="3" id="KW-0812">Transmembrane</keyword>
<feature type="chain" id="PRO_5021187562" evidence="6">
    <location>
        <begin position="28"/>
        <end position="447"/>
    </location>
</feature>
<evidence type="ECO:0000313" key="7">
    <source>
        <dbReference type="EMBL" id="TPG37794.1"/>
    </source>
</evidence>
<sequence>MKIMKRIMNNPLINILILLGFSTPFFAQQKQANAYNLSLKEAVTLAKENNKTVQVSAIEQRATQADYNDAKNTMLPTLGIGGTYQRFSKATLYDHGFNESTQVSRQPGPDGANLGVDLAFNIYSGGKTKSVIEESSYRNALAAINSKDQGGNIALQTAAQYLDLIRLYHFRQLIKDQEKRAEARLKNITSFYKNQRVTKSDLLRAELTLSNVLLNKTQNENDIEIGNKKLGILVNVADRQQFYLTDTLLTTRLKEIVFSEKSSDVNNSYQLQKADMNLKIQSSRIKNLQSNYYPSLSLISAYGFNYPNYLFFKPIDQAYSAGFVGVKMNYSISSLYQNKNKVKAAKQRLDAIELQKDWIKDNVQDDITALNIKYGEALNRIEVTDKSIEQARVNFEIINTKYLNQLSLLTDLLDADNLYQESRYTFVNAQITALIIYYKLQYTTGNL</sequence>
<keyword evidence="4" id="KW-0472">Membrane</keyword>
<dbReference type="AlphaFoldDB" id="A0A502EL05"/>
<dbReference type="GO" id="GO:0015562">
    <property type="term" value="F:efflux transmembrane transporter activity"/>
    <property type="evidence" value="ECO:0007669"/>
    <property type="project" value="InterPro"/>
</dbReference>
<dbReference type="GO" id="GO:0009279">
    <property type="term" value="C:cell outer membrane"/>
    <property type="evidence" value="ECO:0007669"/>
    <property type="project" value="UniProtKB-SubCell"/>
</dbReference>
<evidence type="ECO:0000256" key="3">
    <source>
        <dbReference type="ARBA" id="ARBA00022692"/>
    </source>
</evidence>
<dbReference type="Proteomes" id="UP000319700">
    <property type="component" value="Unassembled WGS sequence"/>
</dbReference>
<organism evidence="7 8">
    <name type="scientific">Flavobacterium pectinovorum</name>
    <dbReference type="NCBI Taxonomy" id="29533"/>
    <lineage>
        <taxon>Bacteria</taxon>
        <taxon>Pseudomonadati</taxon>
        <taxon>Bacteroidota</taxon>
        <taxon>Flavobacteriia</taxon>
        <taxon>Flavobacteriales</taxon>
        <taxon>Flavobacteriaceae</taxon>
        <taxon>Flavobacterium</taxon>
    </lineage>
</organism>
<keyword evidence="6" id="KW-0732">Signal</keyword>
<proteinExistence type="predicted"/>
<protein>
    <submittedName>
        <fullName evidence="7">TolC family protein</fullName>
    </submittedName>
</protein>